<evidence type="ECO:0000256" key="13">
    <source>
        <dbReference type="ARBA" id="ARBA00031389"/>
    </source>
</evidence>
<sequence>MKYFWALFFIFWPIVAIVCCWIAPSQGWWFPGAPEGKMGGRIEDLFNLIYVITTITFVGTQVGLGFVLLKAAMKDQTQKAWYSHGSHSLEVIWTIVPSGILLFIALYQLDTWRDFRIQSAAPDQVQNNPIAVVTARQFEWRIRYPEPGRVFKNKAEVDQWVRNPEPGDLYSVNELHVTVGEMVKIYLRSEDVQHSFFVPRLRIKQDAVPGMAIPIWFETTQMGERELLCAELCGWGHYKMKARIIAETDEEHHSFLKRLQQEQSYDGVTKLLLATPSSHKKNNH</sequence>
<dbReference type="Pfam" id="PF02790">
    <property type="entry name" value="COX2_TM"/>
    <property type="match status" value="1"/>
</dbReference>
<dbReference type="InterPro" id="IPR008972">
    <property type="entry name" value="Cupredoxin"/>
</dbReference>
<dbReference type="EMBL" id="UOGL01000682">
    <property type="protein sequence ID" value="VAX42711.1"/>
    <property type="molecule type" value="Genomic_DNA"/>
</dbReference>
<dbReference type="GO" id="GO:0005507">
    <property type="term" value="F:copper ion binding"/>
    <property type="evidence" value="ECO:0007669"/>
    <property type="project" value="InterPro"/>
</dbReference>
<evidence type="ECO:0000256" key="3">
    <source>
        <dbReference type="ARBA" id="ARBA00012949"/>
    </source>
</evidence>
<keyword evidence="9" id="KW-0249">Electron transport</keyword>
<dbReference type="InterPro" id="IPR001505">
    <property type="entry name" value="Copper_CuA"/>
</dbReference>
<organism evidence="17">
    <name type="scientific">hydrothermal vent metagenome</name>
    <dbReference type="NCBI Taxonomy" id="652676"/>
    <lineage>
        <taxon>unclassified sequences</taxon>
        <taxon>metagenomes</taxon>
        <taxon>ecological metagenomes</taxon>
    </lineage>
</organism>
<dbReference type="GO" id="GO:0042773">
    <property type="term" value="P:ATP synthesis coupled electron transport"/>
    <property type="evidence" value="ECO:0007669"/>
    <property type="project" value="TreeGrafter"/>
</dbReference>
<dbReference type="GO" id="GO:0016491">
    <property type="term" value="F:oxidoreductase activity"/>
    <property type="evidence" value="ECO:0007669"/>
    <property type="project" value="UniProtKB-KW"/>
</dbReference>
<keyword evidence="4" id="KW-0813">Transport</keyword>
<keyword evidence="6 14" id="KW-0812">Transmembrane</keyword>
<dbReference type="SUPFAM" id="SSF49503">
    <property type="entry name" value="Cupredoxins"/>
    <property type="match status" value="1"/>
</dbReference>
<dbReference type="PANTHER" id="PTHR22888:SF9">
    <property type="entry name" value="CYTOCHROME C OXIDASE SUBUNIT 2"/>
    <property type="match status" value="1"/>
</dbReference>
<evidence type="ECO:0000256" key="8">
    <source>
        <dbReference type="ARBA" id="ARBA00022967"/>
    </source>
</evidence>
<feature type="transmembrane region" description="Helical" evidence="14">
    <location>
        <begin position="91"/>
        <end position="109"/>
    </location>
</feature>
<dbReference type="InterPro" id="IPR045187">
    <property type="entry name" value="CcO_II"/>
</dbReference>
<dbReference type="GO" id="GO:0004129">
    <property type="term" value="F:cytochrome-c oxidase activity"/>
    <property type="evidence" value="ECO:0007669"/>
    <property type="project" value="UniProtKB-EC"/>
</dbReference>
<gene>
    <name evidence="17" type="ORF">MNBD_PLANCTO02-1840</name>
</gene>
<evidence type="ECO:0000256" key="10">
    <source>
        <dbReference type="ARBA" id="ARBA00022989"/>
    </source>
</evidence>
<keyword evidence="17" id="KW-0560">Oxidoreductase</keyword>
<dbReference type="PRINTS" id="PR01166">
    <property type="entry name" value="CYCOXIDASEII"/>
</dbReference>
<dbReference type="EC" id="7.1.1.9" evidence="3"/>
<evidence type="ECO:0000256" key="7">
    <source>
        <dbReference type="ARBA" id="ARBA00022723"/>
    </source>
</evidence>
<dbReference type="InterPro" id="IPR036257">
    <property type="entry name" value="Cyt_c_oxidase_su2_TM_sf"/>
</dbReference>
<feature type="transmembrane region" description="Helical" evidence="14">
    <location>
        <begin position="6"/>
        <end position="24"/>
    </location>
</feature>
<dbReference type="GO" id="GO:0016020">
    <property type="term" value="C:membrane"/>
    <property type="evidence" value="ECO:0007669"/>
    <property type="project" value="UniProtKB-SubCell"/>
</dbReference>
<dbReference type="InterPro" id="IPR011759">
    <property type="entry name" value="Cyt_c_oxidase_su2_TM_dom"/>
</dbReference>
<protein>
    <recommendedName>
        <fullName evidence="3">cytochrome-c oxidase</fullName>
        <ecNumber evidence="3">7.1.1.9</ecNumber>
    </recommendedName>
    <alternativeName>
        <fullName evidence="13">Cytochrome c oxidase polypeptide II</fullName>
    </alternativeName>
</protein>
<evidence type="ECO:0000313" key="17">
    <source>
        <dbReference type="EMBL" id="VAX42711.1"/>
    </source>
</evidence>
<keyword evidence="11" id="KW-0186">Copper</keyword>
<keyword evidence="8" id="KW-1278">Translocase</keyword>
<dbReference type="SUPFAM" id="SSF81464">
    <property type="entry name" value="Cytochrome c oxidase subunit II-like, transmembrane region"/>
    <property type="match status" value="1"/>
</dbReference>
<feature type="domain" description="Cytochrome oxidase subunit II transmembrane region profile" evidence="16">
    <location>
        <begin position="22"/>
        <end position="119"/>
    </location>
</feature>
<comment type="subcellular location">
    <subcellularLocation>
        <location evidence="1">Membrane</location>
        <topology evidence="1">Multi-pass membrane protein</topology>
    </subcellularLocation>
</comment>
<dbReference type="PANTHER" id="PTHR22888">
    <property type="entry name" value="CYTOCHROME C OXIDASE, SUBUNIT II"/>
    <property type="match status" value="1"/>
</dbReference>
<dbReference type="PROSITE" id="PS50857">
    <property type="entry name" value="COX2_CUA"/>
    <property type="match status" value="1"/>
</dbReference>
<name>A0A3B1DUW6_9ZZZZ</name>
<keyword evidence="10 14" id="KW-1133">Transmembrane helix</keyword>
<reference evidence="17" key="1">
    <citation type="submission" date="2018-06" db="EMBL/GenBank/DDBJ databases">
        <authorList>
            <person name="Zhirakovskaya E."/>
        </authorList>
    </citation>
    <scope>NUCLEOTIDE SEQUENCE</scope>
</reference>
<evidence type="ECO:0000259" key="15">
    <source>
        <dbReference type="PROSITE" id="PS50857"/>
    </source>
</evidence>
<evidence type="ECO:0000256" key="1">
    <source>
        <dbReference type="ARBA" id="ARBA00004141"/>
    </source>
</evidence>
<dbReference type="PROSITE" id="PS00078">
    <property type="entry name" value="COX2"/>
    <property type="match status" value="1"/>
</dbReference>
<dbReference type="PROSITE" id="PS50999">
    <property type="entry name" value="COX2_TM"/>
    <property type="match status" value="1"/>
</dbReference>
<feature type="domain" description="Cytochrome oxidase subunit II copper A binding" evidence="15">
    <location>
        <begin position="126"/>
        <end position="258"/>
    </location>
</feature>
<evidence type="ECO:0000256" key="5">
    <source>
        <dbReference type="ARBA" id="ARBA00022660"/>
    </source>
</evidence>
<dbReference type="Pfam" id="PF00116">
    <property type="entry name" value="COX2"/>
    <property type="match status" value="1"/>
</dbReference>
<evidence type="ECO:0000256" key="11">
    <source>
        <dbReference type="ARBA" id="ARBA00023008"/>
    </source>
</evidence>
<dbReference type="InterPro" id="IPR002429">
    <property type="entry name" value="CcO_II-like_C"/>
</dbReference>
<dbReference type="Gene3D" id="2.60.40.420">
    <property type="entry name" value="Cupredoxins - blue copper proteins"/>
    <property type="match status" value="1"/>
</dbReference>
<evidence type="ECO:0000256" key="9">
    <source>
        <dbReference type="ARBA" id="ARBA00022982"/>
    </source>
</evidence>
<accession>A0A3B1DUW6</accession>
<comment type="similarity">
    <text evidence="2">Belongs to the cytochrome c oxidase subunit 2 family.</text>
</comment>
<dbReference type="Gene3D" id="1.10.287.90">
    <property type="match status" value="1"/>
</dbReference>
<evidence type="ECO:0000256" key="14">
    <source>
        <dbReference type="SAM" id="Phobius"/>
    </source>
</evidence>
<evidence type="ECO:0000256" key="4">
    <source>
        <dbReference type="ARBA" id="ARBA00022448"/>
    </source>
</evidence>
<keyword evidence="7" id="KW-0479">Metal-binding</keyword>
<evidence type="ECO:0000256" key="12">
    <source>
        <dbReference type="ARBA" id="ARBA00023136"/>
    </source>
</evidence>
<proteinExistence type="inferred from homology"/>
<evidence type="ECO:0000256" key="2">
    <source>
        <dbReference type="ARBA" id="ARBA00007866"/>
    </source>
</evidence>
<dbReference type="AlphaFoldDB" id="A0A3B1DUW6"/>
<keyword evidence="5" id="KW-0679">Respiratory chain</keyword>
<keyword evidence="12 14" id="KW-0472">Membrane</keyword>
<feature type="transmembrane region" description="Helical" evidence="14">
    <location>
        <begin position="45"/>
        <end position="71"/>
    </location>
</feature>
<evidence type="ECO:0000256" key="6">
    <source>
        <dbReference type="ARBA" id="ARBA00022692"/>
    </source>
</evidence>
<evidence type="ECO:0000259" key="16">
    <source>
        <dbReference type="PROSITE" id="PS50999"/>
    </source>
</evidence>